<reference evidence="7" key="1">
    <citation type="journal article" date="2017" name="bioRxiv">
        <title>Comparative analysis of the genomes of Stylophora pistillata and Acropora digitifera provides evidence for extensive differences between species of corals.</title>
        <authorList>
            <person name="Voolstra C.R."/>
            <person name="Li Y."/>
            <person name="Liew Y.J."/>
            <person name="Baumgarten S."/>
            <person name="Zoccola D."/>
            <person name="Flot J.-F."/>
            <person name="Tambutte S."/>
            <person name="Allemand D."/>
            <person name="Aranda M."/>
        </authorList>
    </citation>
    <scope>NUCLEOTIDE SEQUENCE [LARGE SCALE GENOMIC DNA]</scope>
</reference>
<accession>A0A2B4SN64</accession>
<dbReference type="Pfam" id="PF13516">
    <property type="entry name" value="LRR_6"/>
    <property type="match status" value="2"/>
</dbReference>
<keyword evidence="3" id="KW-0433">Leucine-rich repeat</keyword>
<dbReference type="Pfam" id="PF13855">
    <property type="entry name" value="LRR_8"/>
    <property type="match status" value="1"/>
</dbReference>
<dbReference type="InterPro" id="IPR039631">
    <property type="entry name" value="LRRC42"/>
</dbReference>
<protein>
    <recommendedName>
        <fullName evidence="2">Leucine-rich repeat-containing protein 42</fullName>
    </recommendedName>
</protein>
<comment type="caution">
    <text evidence="6">The sequence shown here is derived from an EMBL/GenBank/DDBJ whole genome shotgun (WGS) entry which is preliminary data.</text>
</comment>
<comment type="similarity">
    <text evidence="1">Belongs to the LRRC42 family.</text>
</comment>
<evidence type="ECO:0000256" key="4">
    <source>
        <dbReference type="ARBA" id="ARBA00022737"/>
    </source>
</evidence>
<dbReference type="InterPro" id="IPR001611">
    <property type="entry name" value="Leu-rich_rpt"/>
</dbReference>
<dbReference type="OrthoDB" id="120976at2759"/>
<evidence type="ECO:0000256" key="5">
    <source>
        <dbReference type="SAM" id="MobiDB-lite"/>
    </source>
</evidence>
<dbReference type="PANTHER" id="PTHR31994:SF3">
    <property type="entry name" value="LEUCINE-RICH REPEAT-CONTAINING PROTEIN 42"/>
    <property type="match status" value="1"/>
</dbReference>
<feature type="region of interest" description="Disordered" evidence="5">
    <location>
        <begin position="361"/>
        <end position="382"/>
    </location>
</feature>
<evidence type="ECO:0000256" key="1">
    <source>
        <dbReference type="ARBA" id="ARBA00009297"/>
    </source>
</evidence>
<dbReference type="Proteomes" id="UP000225706">
    <property type="component" value="Unassembled WGS sequence"/>
</dbReference>
<gene>
    <name evidence="6" type="primary">Lrrc42</name>
    <name evidence="6" type="ORF">AWC38_SpisGene4429</name>
</gene>
<organism evidence="6 7">
    <name type="scientific">Stylophora pistillata</name>
    <name type="common">Smooth cauliflower coral</name>
    <dbReference type="NCBI Taxonomy" id="50429"/>
    <lineage>
        <taxon>Eukaryota</taxon>
        <taxon>Metazoa</taxon>
        <taxon>Cnidaria</taxon>
        <taxon>Anthozoa</taxon>
        <taxon>Hexacorallia</taxon>
        <taxon>Scleractinia</taxon>
        <taxon>Astrocoeniina</taxon>
        <taxon>Pocilloporidae</taxon>
        <taxon>Stylophora</taxon>
    </lineage>
</organism>
<dbReference type="Gene3D" id="3.80.10.10">
    <property type="entry name" value="Ribonuclease Inhibitor"/>
    <property type="match status" value="1"/>
</dbReference>
<name>A0A2B4SN64_STYPI</name>
<dbReference type="InterPro" id="IPR032675">
    <property type="entry name" value="LRR_dom_sf"/>
</dbReference>
<keyword evidence="4" id="KW-0677">Repeat</keyword>
<evidence type="ECO:0000313" key="7">
    <source>
        <dbReference type="Proteomes" id="UP000225706"/>
    </source>
</evidence>
<sequence>MSFDGYAKDVFESWSDVGVVYTRNKYGRVVSPPGFSIGCENKHSFKNNIPKGAKCSYTINNNIYNPHSLFLICLDFVAKNIRLVESLEEFPDIVGEQLFQKVQENDGFGINPRNMKIFCEAYGELVLSKLSLSSAHVFTSNYLEYLQLFVCLTELDVSHCHLGDTHELLLYIAHLHSLKSLSLKDNCLSDAGVRHFTLPQRFFKSGLGKLSVLDLSLNQNITDASVKHIAKLHSLTALNLSGTRISFGHGVLQLMNDTNLCLALDLEEFKQEKAFTITEGWAVEVISEWKEKCKVCHADVTIDTQLKRKTTKFYKASHPHLVSKSAPKNKNTSELPTIMLCTKENKIPCFKPATIQRMATLQGQEGKNNSPRNGQTKKRLKTSGTDFTLSNITTENCLEDDVINDYLKCEKQWKPVKRKSSLLELLDHAS</sequence>
<dbReference type="STRING" id="50429.A0A2B4SN64"/>
<dbReference type="AlphaFoldDB" id="A0A2B4SN64"/>
<evidence type="ECO:0000256" key="2">
    <source>
        <dbReference type="ARBA" id="ARBA00014198"/>
    </source>
</evidence>
<evidence type="ECO:0000313" key="6">
    <source>
        <dbReference type="EMBL" id="PFX30806.1"/>
    </source>
</evidence>
<keyword evidence="7" id="KW-1185">Reference proteome</keyword>
<proteinExistence type="inferred from homology"/>
<evidence type="ECO:0000256" key="3">
    <source>
        <dbReference type="ARBA" id="ARBA00022614"/>
    </source>
</evidence>
<dbReference type="EMBL" id="LSMT01000045">
    <property type="protein sequence ID" value="PFX30806.1"/>
    <property type="molecule type" value="Genomic_DNA"/>
</dbReference>
<feature type="compositionally biased region" description="Polar residues" evidence="5">
    <location>
        <begin position="361"/>
        <end position="374"/>
    </location>
</feature>
<dbReference type="PANTHER" id="PTHR31994">
    <property type="entry name" value="LEUCINE-RICH REPEAT-CONTAINING PROTEIN 42"/>
    <property type="match status" value="1"/>
</dbReference>
<dbReference type="SUPFAM" id="SSF52047">
    <property type="entry name" value="RNI-like"/>
    <property type="match status" value="1"/>
</dbReference>